<comment type="caution">
    <text evidence="1">The sequence shown here is derived from an EMBL/GenBank/DDBJ whole genome shotgun (WGS) entry which is preliminary data.</text>
</comment>
<accession>A0ABV5RKB0</accession>
<evidence type="ECO:0008006" key="3">
    <source>
        <dbReference type="Google" id="ProtNLM"/>
    </source>
</evidence>
<proteinExistence type="predicted"/>
<organism evidence="1 2">
    <name type="scientific">Streptomyces yanii</name>
    <dbReference type="NCBI Taxonomy" id="78510"/>
    <lineage>
        <taxon>Bacteria</taxon>
        <taxon>Bacillati</taxon>
        <taxon>Actinomycetota</taxon>
        <taxon>Actinomycetes</taxon>
        <taxon>Kitasatosporales</taxon>
        <taxon>Streptomycetaceae</taxon>
        <taxon>Streptomyces</taxon>
    </lineage>
</organism>
<dbReference type="Proteomes" id="UP001589710">
    <property type="component" value="Unassembled WGS sequence"/>
</dbReference>
<dbReference type="PROSITE" id="PS51257">
    <property type="entry name" value="PROKAR_LIPOPROTEIN"/>
    <property type="match status" value="1"/>
</dbReference>
<dbReference type="RefSeq" id="WP_345511073.1">
    <property type="nucleotide sequence ID" value="NZ_BAAAXD010000011.1"/>
</dbReference>
<evidence type="ECO:0000313" key="1">
    <source>
        <dbReference type="EMBL" id="MFB9578308.1"/>
    </source>
</evidence>
<evidence type="ECO:0000313" key="2">
    <source>
        <dbReference type="Proteomes" id="UP001589710"/>
    </source>
</evidence>
<gene>
    <name evidence="1" type="ORF">ACFFTL_40105</name>
</gene>
<sequence length="144" mass="14627">MTRLSERTDRRRADARASAVLGWLLVLLAMVSCCSLAETGAAAHHTTVRTATAAATPAPTRPPASTARIVVVVAPDDRGVSSSCHGLSEHATPVVLPAQAAPVALPGTAVTAPTGRLAGAAGIRGPSNDAVGAVDRLRLQVQRI</sequence>
<name>A0ABV5RKB0_9ACTN</name>
<dbReference type="EMBL" id="JBHMCG010000175">
    <property type="protein sequence ID" value="MFB9578308.1"/>
    <property type="molecule type" value="Genomic_DNA"/>
</dbReference>
<keyword evidence="2" id="KW-1185">Reference proteome</keyword>
<reference evidence="1 2" key="1">
    <citation type="submission" date="2024-09" db="EMBL/GenBank/DDBJ databases">
        <authorList>
            <person name="Sun Q."/>
            <person name="Mori K."/>
        </authorList>
    </citation>
    <scope>NUCLEOTIDE SEQUENCE [LARGE SCALE GENOMIC DNA]</scope>
    <source>
        <strain evidence="1 2">JCM 3331</strain>
    </source>
</reference>
<protein>
    <recommendedName>
        <fullName evidence="3">Lipoprotein</fullName>
    </recommendedName>
</protein>